<reference evidence="2 3" key="1">
    <citation type="journal article" date="2015" name="Nature">
        <title>rRNA introns, odd ribosomes, and small enigmatic genomes across a large radiation of phyla.</title>
        <authorList>
            <person name="Brown C.T."/>
            <person name="Hug L.A."/>
            <person name="Thomas B.C."/>
            <person name="Sharon I."/>
            <person name="Castelle C.J."/>
            <person name="Singh A."/>
            <person name="Wilkins M.J."/>
            <person name="Williams K.H."/>
            <person name="Banfield J.F."/>
        </authorList>
    </citation>
    <scope>NUCLEOTIDE SEQUENCE [LARGE SCALE GENOMIC DNA]</scope>
</reference>
<feature type="domain" description="PD-(D/E)XK endonuclease-like" evidence="1">
    <location>
        <begin position="11"/>
        <end position="248"/>
    </location>
</feature>
<dbReference type="Gene3D" id="3.90.320.10">
    <property type="match status" value="1"/>
</dbReference>
<evidence type="ECO:0000313" key="3">
    <source>
        <dbReference type="Proteomes" id="UP000034090"/>
    </source>
</evidence>
<comment type="caution">
    <text evidence="2">The sequence shown here is derived from an EMBL/GenBank/DDBJ whole genome shotgun (WGS) entry which is preliminary data.</text>
</comment>
<dbReference type="Pfam" id="PF12705">
    <property type="entry name" value="PDDEXK_1"/>
    <property type="match status" value="1"/>
</dbReference>
<dbReference type="AlphaFoldDB" id="A0A0G1DGL1"/>
<dbReference type="InterPro" id="IPR011604">
    <property type="entry name" value="PDDEXK-like_dom_sf"/>
</dbReference>
<gene>
    <name evidence="2" type="ORF">UV74_C0013G0137</name>
</gene>
<organism evidence="2 3">
    <name type="scientific">Candidatus Woesebacteria bacterium GW2011_GWB1_43_14</name>
    <dbReference type="NCBI Taxonomy" id="1618578"/>
    <lineage>
        <taxon>Bacteria</taxon>
        <taxon>Candidatus Woeseibacteriota</taxon>
    </lineage>
</organism>
<accession>A0A0G1DGL1</accession>
<dbReference type="Proteomes" id="UP000034090">
    <property type="component" value="Unassembled WGS sequence"/>
</dbReference>
<dbReference type="EMBL" id="LCFQ01000013">
    <property type="protein sequence ID" value="KKS97015.1"/>
    <property type="molecule type" value="Genomic_DNA"/>
</dbReference>
<evidence type="ECO:0000259" key="1">
    <source>
        <dbReference type="Pfam" id="PF12705"/>
    </source>
</evidence>
<protein>
    <recommendedName>
        <fullName evidence="1">PD-(D/E)XK endonuclease-like domain-containing protein</fullName>
    </recommendedName>
</protein>
<proteinExistence type="predicted"/>
<dbReference type="InterPro" id="IPR038726">
    <property type="entry name" value="PDDEXK_AddAB-type"/>
</dbReference>
<evidence type="ECO:0000313" key="2">
    <source>
        <dbReference type="EMBL" id="KKS97015.1"/>
    </source>
</evidence>
<sequence>MTKDKFKATWVSHSSIGDFLKCPRLYYLRAMYKDPITGHKINRVTPPLSRGQVVHSVLESLSTLPQEERFKVSPLTKFKAEWDKVSGKRGGFKSKEEEDNYKEQARSMIQMVTENPGPLSNKAVKIKGDLPYYWISEDENIILCGKIDWLEYLPITDSVHIVDFKTGREEEDEDSLQLPIYHLLVANTQSRKVDRASYWYLAGDGKLVEKKLPELSAAHRKVLKIAKRIQLARQIEHLKCPHGGCNYCIPFEEIVKGKGELVGVSGYNQDIYVI</sequence>
<dbReference type="STRING" id="1618578.UV74_C0013G0137"/>
<name>A0A0G1DGL1_9BACT</name>